<evidence type="ECO:0000256" key="1">
    <source>
        <dbReference type="SAM" id="MobiDB-lite"/>
    </source>
</evidence>
<dbReference type="EMBL" id="JAEHOE010000213">
    <property type="protein sequence ID" value="KAG2482572.1"/>
    <property type="molecule type" value="Genomic_DNA"/>
</dbReference>
<keyword evidence="2" id="KW-1133">Transmembrane helix</keyword>
<proteinExistence type="predicted"/>
<feature type="transmembrane region" description="Helical" evidence="2">
    <location>
        <begin position="244"/>
        <end position="267"/>
    </location>
</feature>
<evidence type="ECO:0000313" key="4">
    <source>
        <dbReference type="Proteomes" id="UP000612055"/>
    </source>
</evidence>
<feature type="region of interest" description="Disordered" evidence="1">
    <location>
        <begin position="130"/>
        <end position="217"/>
    </location>
</feature>
<dbReference type="Proteomes" id="UP000612055">
    <property type="component" value="Unassembled WGS sequence"/>
</dbReference>
<organism evidence="3 4">
    <name type="scientific">Edaphochlamys debaryana</name>
    <dbReference type="NCBI Taxonomy" id="47281"/>
    <lineage>
        <taxon>Eukaryota</taxon>
        <taxon>Viridiplantae</taxon>
        <taxon>Chlorophyta</taxon>
        <taxon>core chlorophytes</taxon>
        <taxon>Chlorophyceae</taxon>
        <taxon>CS clade</taxon>
        <taxon>Chlamydomonadales</taxon>
        <taxon>Chlamydomonadales incertae sedis</taxon>
        <taxon>Edaphochlamys</taxon>
    </lineage>
</organism>
<evidence type="ECO:0000256" key="2">
    <source>
        <dbReference type="SAM" id="Phobius"/>
    </source>
</evidence>
<keyword evidence="4" id="KW-1185">Reference proteome</keyword>
<protein>
    <submittedName>
        <fullName evidence="3">Uncharacterized protein</fullName>
    </submittedName>
</protein>
<dbReference type="AlphaFoldDB" id="A0A835XGE1"/>
<accession>A0A835XGE1</accession>
<keyword evidence="2" id="KW-0812">Transmembrane</keyword>
<feature type="compositionally biased region" description="Low complexity" evidence="1">
    <location>
        <begin position="152"/>
        <end position="207"/>
    </location>
</feature>
<comment type="caution">
    <text evidence="3">The sequence shown here is derived from an EMBL/GenBank/DDBJ whole genome shotgun (WGS) entry which is preliminary data.</text>
</comment>
<reference evidence="3" key="1">
    <citation type="journal article" date="2020" name="bioRxiv">
        <title>Comparative genomics of Chlamydomonas.</title>
        <authorList>
            <person name="Craig R.J."/>
            <person name="Hasan A.R."/>
            <person name="Ness R.W."/>
            <person name="Keightley P.D."/>
        </authorList>
    </citation>
    <scope>NUCLEOTIDE SEQUENCE</scope>
    <source>
        <strain evidence="3">CCAP 11/70</strain>
    </source>
</reference>
<name>A0A835XGE1_9CHLO</name>
<gene>
    <name evidence="3" type="ORF">HYH03_018497</name>
</gene>
<sequence>MTGLGSGFVALSTGARAELTLAAPAGPALVTLTPGTRYWLVLAVAGGDALLQGTAGAKDSTASIDSRQSGSPQSAPGLVPLAGAWEAEMYLPPVAVPSGEWWDAVVATAAAAAWDEHAPALAFAVMGSPATGGAGQEGSSASDGGTAGSGSGAAAEKTTDAPSATPPAAVSKSGAGSSPGASAAADEAPVPGLGPSSPGLSTNSSSNATSEYLSPAPVVRTNDTAQLVGYMYGPQVGPTEAQAYGVWGTVAAVCTVALVVIVTLIGWRHWQRHNRSYPLAPARNRVQPLSSGEHTSALYECRNP</sequence>
<keyword evidence="2" id="KW-0472">Membrane</keyword>
<evidence type="ECO:0000313" key="3">
    <source>
        <dbReference type="EMBL" id="KAG2482572.1"/>
    </source>
</evidence>